<feature type="region of interest" description="Disordered" evidence="7">
    <location>
        <begin position="240"/>
        <end position="262"/>
    </location>
</feature>
<dbReference type="Proteomes" id="UP001300502">
    <property type="component" value="Unassembled WGS sequence"/>
</dbReference>
<evidence type="ECO:0000256" key="2">
    <source>
        <dbReference type="ARBA" id="ARBA00022741"/>
    </source>
</evidence>
<reference evidence="9 10" key="1">
    <citation type="submission" date="2022-07" db="EMBL/GenBank/DDBJ databases">
        <title>Genome-wide signatures of adaptation to extreme environments.</title>
        <authorList>
            <person name="Cho C.H."/>
            <person name="Yoon H.S."/>
        </authorList>
    </citation>
    <scope>NUCLEOTIDE SEQUENCE [LARGE SCALE GENOMIC DNA]</scope>
    <source>
        <strain evidence="9 10">108.79 E11</strain>
    </source>
</reference>
<dbReference type="InterPro" id="IPR011009">
    <property type="entry name" value="Kinase-like_dom_sf"/>
</dbReference>
<keyword evidence="3" id="KW-0418">Kinase</keyword>
<dbReference type="PROSITE" id="PS00108">
    <property type="entry name" value="PROTEIN_KINASE_ST"/>
    <property type="match status" value="1"/>
</dbReference>
<evidence type="ECO:0000256" key="5">
    <source>
        <dbReference type="ARBA" id="ARBA00037982"/>
    </source>
</evidence>
<dbReference type="InterPro" id="IPR017441">
    <property type="entry name" value="Protein_kinase_ATP_BS"/>
</dbReference>
<dbReference type="Gene3D" id="1.10.510.10">
    <property type="entry name" value="Transferase(Phosphotransferase) domain 1"/>
    <property type="match status" value="1"/>
</dbReference>
<feature type="region of interest" description="Disordered" evidence="7">
    <location>
        <begin position="15"/>
        <end position="38"/>
    </location>
</feature>
<keyword evidence="10" id="KW-1185">Reference proteome</keyword>
<protein>
    <recommendedName>
        <fullName evidence="8">Protein kinase domain-containing protein</fullName>
    </recommendedName>
</protein>
<accession>A0AAV9I5U4</accession>
<evidence type="ECO:0000313" key="9">
    <source>
        <dbReference type="EMBL" id="KAK4522259.1"/>
    </source>
</evidence>
<dbReference type="SMART" id="SM00220">
    <property type="entry name" value="S_TKc"/>
    <property type="match status" value="1"/>
</dbReference>
<dbReference type="InterPro" id="IPR050339">
    <property type="entry name" value="CC_SR_Kinase"/>
</dbReference>
<dbReference type="GO" id="GO:0005634">
    <property type="term" value="C:nucleus"/>
    <property type="evidence" value="ECO:0007669"/>
    <property type="project" value="TreeGrafter"/>
</dbReference>
<dbReference type="PANTHER" id="PTHR11042">
    <property type="entry name" value="EUKARYOTIC TRANSLATION INITIATION FACTOR 2-ALPHA KINASE EIF2-ALPHA KINASE -RELATED"/>
    <property type="match status" value="1"/>
</dbReference>
<dbReference type="PANTHER" id="PTHR11042:SF185">
    <property type="entry name" value="WEE1-LIKE PROTEIN KINASE"/>
    <property type="match status" value="1"/>
</dbReference>
<feature type="binding site" evidence="6">
    <location>
        <position position="326"/>
    </location>
    <ligand>
        <name>ATP</name>
        <dbReference type="ChEBI" id="CHEBI:30616"/>
    </ligand>
</feature>
<evidence type="ECO:0000256" key="6">
    <source>
        <dbReference type="PROSITE-ProRule" id="PRU10141"/>
    </source>
</evidence>
<evidence type="ECO:0000256" key="1">
    <source>
        <dbReference type="ARBA" id="ARBA00022679"/>
    </source>
</evidence>
<keyword evidence="2 6" id="KW-0547">Nucleotide-binding</keyword>
<evidence type="ECO:0000313" key="10">
    <source>
        <dbReference type="Proteomes" id="UP001300502"/>
    </source>
</evidence>
<dbReference type="EMBL" id="JANCYU010000002">
    <property type="protein sequence ID" value="KAK4522259.1"/>
    <property type="molecule type" value="Genomic_DNA"/>
</dbReference>
<dbReference type="GO" id="GO:0004713">
    <property type="term" value="F:protein tyrosine kinase activity"/>
    <property type="evidence" value="ECO:0007669"/>
    <property type="project" value="TreeGrafter"/>
</dbReference>
<evidence type="ECO:0000259" key="8">
    <source>
        <dbReference type="PROSITE" id="PS50011"/>
    </source>
</evidence>
<dbReference type="GO" id="GO:0005737">
    <property type="term" value="C:cytoplasm"/>
    <property type="evidence" value="ECO:0007669"/>
    <property type="project" value="TreeGrafter"/>
</dbReference>
<dbReference type="SUPFAM" id="SSF56112">
    <property type="entry name" value="Protein kinase-like (PK-like)"/>
    <property type="match status" value="1"/>
</dbReference>
<proteinExistence type="inferred from homology"/>
<name>A0AAV9I5U4_9RHOD</name>
<evidence type="ECO:0000256" key="7">
    <source>
        <dbReference type="SAM" id="MobiDB-lite"/>
    </source>
</evidence>
<dbReference type="InterPro" id="IPR000719">
    <property type="entry name" value="Prot_kinase_dom"/>
</dbReference>
<dbReference type="InterPro" id="IPR008271">
    <property type="entry name" value="Ser/Thr_kinase_AS"/>
</dbReference>
<dbReference type="PROSITE" id="PS00107">
    <property type="entry name" value="PROTEIN_KINASE_ATP"/>
    <property type="match status" value="1"/>
</dbReference>
<dbReference type="AlphaFoldDB" id="A0AAV9I5U4"/>
<dbReference type="Gene3D" id="3.30.200.20">
    <property type="entry name" value="Phosphorylase Kinase, domain 1"/>
    <property type="match status" value="1"/>
</dbReference>
<organism evidence="9 10">
    <name type="scientific">Galdieria yellowstonensis</name>
    <dbReference type="NCBI Taxonomy" id="3028027"/>
    <lineage>
        <taxon>Eukaryota</taxon>
        <taxon>Rhodophyta</taxon>
        <taxon>Bangiophyceae</taxon>
        <taxon>Galdieriales</taxon>
        <taxon>Galdieriaceae</taxon>
        <taxon>Galdieria</taxon>
    </lineage>
</organism>
<dbReference type="GO" id="GO:0005524">
    <property type="term" value="F:ATP binding"/>
    <property type="evidence" value="ECO:0007669"/>
    <property type="project" value="UniProtKB-UniRule"/>
</dbReference>
<gene>
    <name evidence="9" type="ORF">GAYE_HPEPCTG121G0139</name>
</gene>
<dbReference type="Pfam" id="PF00069">
    <property type="entry name" value="Pkinase"/>
    <property type="match status" value="1"/>
</dbReference>
<evidence type="ECO:0000256" key="3">
    <source>
        <dbReference type="ARBA" id="ARBA00022777"/>
    </source>
</evidence>
<feature type="domain" description="Protein kinase" evidence="8">
    <location>
        <begin position="297"/>
        <end position="556"/>
    </location>
</feature>
<sequence>METCAAQMNKQVPCTPYKERKFKSRRKKRFSTQEEEQQRRKNVMQLIQLKTARKATSCVEFLEDENPVADDNYSSSKKTAQNDEFSAFLVPVNSLAAVTTPENTKASSVDSPMSLEKKSTQLRNLCQSKNDANTQKSDKENVELKTLARRLSFLSPFRNFQPENERETCTVDETTLNESCGLSVLEDKRMKSFASSFDASMSSYLDASIDNSLRLAPLSPPKPNPFLCLVDEGHFSESSDALDNESLQKQRSSSLVNEEVTHSLPPNGLENGNISGFERNSRRFENFLKLSRYTRDFEELGVLGSGSFGKVYKCRSRMDGCVYAVKLISRKCASSCEKNRVIKEIHALAAFTKCPRFVRYYSSWEEDNTVYIQMEYCQQGSVMSLWENEKRTFESSDLARFFHQVLQGLCYLHDRQVVHLDIKPENIYLTNDGLYKIGDFGLVTLISNAERGCANLDKDIFEGDSRYLPLELLQEDYKDLKKADIFSLGLSAYELARPANKPLPRAGEEWHKIRTGGLEPLTTISPSIFELLQWMTRKEPTQRPSARAALAYLEKIAPGECVNMKADV</sequence>
<keyword evidence="4 6" id="KW-0067">ATP-binding</keyword>
<evidence type="ECO:0000256" key="4">
    <source>
        <dbReference type="ARBA" id="ARBA00022840"/>
    </source>
</evidence>
<keyword evidence="1" id="KW-0808">Transferase</keyword>
<feature type="compositionally biased region" description="Basic residues" evidence="7">
    <location>
        <begin position="20"/>
        <end position="30"/>
    </location>
</feature>
<feature type="compositionally biased region" description="Polar residues" evidence="7">
    <location>
        <begin position="240"/>
        <end position="256"/>
    </location>
</feature>
<comment type="caution">
    <text evidence="9">The sequence shown here is derived from an EMBL/GenBank/DDBJ whole genome shotgun (WGS) entry which is preliminary data.</text>
</comment>
<dbReference type="PROSITE" id="PS50011">
    <property type="entry name" value="PROTEIN_KINASE_DOM"/>
    <property type="match status" value="1"/>
</dbReference>
<comment type="similarity">
    <text evidence="5">Belongs to the protein kinase superfamily. Ser/Thr protein kinase family. GCN2 subfamily.</text>
</comment>